<dbReference type="GO" id="GO:0001517">
    <property type="term" value="F:N-acetylglucosamine 6-O-sulfotransferase activity"/>
    <property type="evidence" value="ECO:0007669"/>
    <property type="project" value="TreeGrafter"/>
</dbReference>
<dbReference type="PANTHER" id="PTHR10704:SF44">
    <property type="entry name" value="LD35051P-RELATED"/>
    <property type="match status" value="1"/>
</dbReference>
<dbReference type="AlphaFoldDB" id="A0A2A7SFB7"/>
<protein>
    <submittedName>
        <fullName evidence="1">Sulfotransferase</fullName>
    </submittedName>
</protein>
<evidence type="ECO:0000313" key="1">
    <source>
        <dbReference type="EMBL" id="PEH42236.1"/>
    </source>
</evidence>
<dbReference type="InterPro" id="IPR027417">
    <property type="entry name" value="P-loop_NTPase"/>
</dbReference>
<accession>A0A2A7SFB7</accession>
<dbReference type="GO" id="GO:0006790">
    <property type="term" value="P:sulfur compound metabolic process"/>
    <property type="evidence" value="ECO:0007669"/>
    <property type="project" value="TreeGrafter"/>
</dbReference>
<dbReference type="EMBL" id="PDDY01000001">
    <property type="protein sequence ID" value="PEH42236.1"/>
    <property type="molecule type" value="Genomic_DNA"/>
</dbReference>
<dbReference type="InterPro" id="IPR051135">
    <property type="entry name" value="Gal/GlcNAc/GalNAc_ST"/>
</dbReference>
<reference evidence="2" key="1">
    <citation type="submission" date="2017-09" db="EMBL/GenBank/DDBJ databases">
        <title>FDA dAtabase for Regulatory Grade micrObial Sequences (FDA-ARGOS): Supporting development and validation of Infectious Disease Dx tests.</title>
        <authorList>
            <person name="Minogue T."/>
            <person name="Wolcott M."/>
            <person name="Wasieloski L."/>
            <person name="Aguilar W."/>
            <person name="Moore D."/>
            <person name="Tallon L."/>
            <person name="Sadzewicz L."/>
            <person name="Ott S."/>
            <person name="Zhao X."/>
            <person name="Nagaraj S."/>
            <person name="Vavikolanu K."/>
            <person name="Aluvathingal J."/>
            <person name="Nadendla S."/>
            <person name="Sichtig H."/>
        </authorList>
    </citation>
    <scope>NUCLEOTIDE SEQUENCE [LARGE SCALE GENOMIC DNA]</scope>
    <source>
        <strain evidence="2">FDAARGOS_390</strain>
    </source>
</reference>
<dbReference type="PANTHER" id="PTHR10704">
    <property type="entry name" value="CARBOHYDRATE SULFOTRANSFERASE"/>
    <property type="match status" value="1"/>
</dbReference>
<dbReference type="RefSeq" id="WP_047838690.1">
    <property type="nucleotide sequence ID" value="NZ_CADEPO010000009.1"/>
</dbReference>
<dbReference type="SUPFAM" id="SSF52540">
    <property type="entry name" value="P-loop containing nucleoside triphosphate hydrolases"/>
    <property type="match status" value="1"/>
</dbReference>
<dbReference type="Pfam" id="PF13469">
    <property type="entry name" value="Sulfotransfer_3"/>
    <property type="match status" value="1"/>
</dbReference>
<dbReference type="GO" id="GO:0006044">
    <property type="term" value="P:N-acetylglucosamine metabolic process"/>
    <property type="evidence" value="ECO:0007669"/>
    <property type="project" value="TreeGrafter"/>
</dbReference>
<comment type="caution">
    <text evidence="1">The sequence shown here is derived from an EMBL/GenBank/DDBJ whole genome shotgun (WGS) entry which is preliminary data.</text>
</comment>
<proteinExistence type="predicted"/>
<organism evidence="1 2">
    <name type="scientific">Burkholderia gladioli</name>
    <name type="common">Pseudomonas marginata</name>
    <name type="synonym">Phytomonas marginata</name>
    <dbReference type="NCBI Taxonomy" id="28095"/>
    <lineage>
        <taxon>Bacteria</taxon>
        <taxon>Pseudomonadati</taxon>
        <taxon>Pseudomonadota</taxon>
        <taxon>Betaproteobacteria</taxon>
        <taxon>Burkholderiales</taxon>
        <taxon>Burkholderiaceae</taxon>
        <taxon>Burkholderia</taxon>
    </lineage>
</organism>
<gene>
    <name evidence="1" type="ORF">CRM94_08825</name>
</gene>
<sequence length="271" mass="30479">MFILFGSPRSGTTLFKEALNLHSGIFIPNQTTFISPIAHVLGCISDWAVARRLIVEIITSADDFAEVLQPYISAAEVETAVTGAEPTLAGVLSAIYARMAHNTGRRIGGDKTPDDLLSIRKLEQVGLLDSDLRFLHIVRDVRGALSSLKHVSWAPTGIEEYFPRLWNYTNLHLFKTMHARDNYLLVRYEDLVDDPRRVLGQASEFLGLPFEEAMLDSTNRAPALRYDQSHLNLSRPFLAERATSWKHELAPDFQSHCENTAHEALQEFGYL</sequence>
<keyword evidence="1" id="KW-0808">Transferase</keyword>
<evidence type="ECO:0000313" key="2">
    <source>
        <dbReference type="Proteomes" id="UP000220629"/>
    </source>
</evidence>
<dbReference type="Gene3D" id="3.40.50.300">
    <property type="entry name" value="P-loop containing nucleotide triphosphate hydrolases"/>
    <property type="match status" value="1"/>
</dbReference>
<name>A0A2A7SFB7_BURGA</name>
<dbReference type="Proteomes" id="UP000220629">
    <property type="component" value="Unassembled WGS sequence"/>
</dbReference>